<comment type="caution">
    <text evidence="1">The sequence shown here is derived from an EMBL/GenBank/DDBJ whole genome shotgun (WGS) entry which is preliminary data.</text>
</comment>
<dbReference type="Proteomes" id="UP001221757">
    <property type="component" value="Unassembled WGS sequence"/>
</dbReference>
<name>A0AAD7H0M5_MYCRO</name>
<dbReference type="EMBL" id="JARKIE010000002">
    <property type="protein sequence ID" value="KAJ7709583.1"/>
    <property type="molecule type" value="Genomic_DNA"/>
</dbReference>
<evidence type="ECO:0000313" key="1">
    <source>
        <dbReference type="EMBL" id="KAJ7709583.1"/>
    </source>
</evidence>
<dbReference type="AlphaFoldDB" id="A0AAD7H0M5"/>
<protein>
    <recommendedName>
        <fullName evidence="3">Protein kinase domain-containing protein</fullName>
    </recommendedName>
</protein>
<evidence type="ECO:0008006" key="3">
    <source>
        <dbReference type="Google" id="ProtNLM"/>
    </source>
</evidence>
<dbReference type="InterPro" id="IPR011009">
    <property type="entry name" value="Kinase-like_dom_sf"/>
</dbReference>
<accession>A0AAD7H0M5</accession>
<gene>
    <name evidence="1" type="ORF">B0H17DRAFT_230113</name>
</gene>
<evidence type="ECO:0000313" key="2">
    <source>
        <dbReference type="Proteomes" id="UP001221757"/>
    </source>
</evidence>
<proteinExistence type="predicted"/>
<reference evidence="1" key="1">
    <citation type="submission" date="2023-03" db="EMBL/GenBank/DDBJ databases">
        <title>Massive genome expansion in bonnet fungi (Mycena s.s.) driven by repeated elements and novel gene families across ecological guilds.</title>
        <authorList>
            <consortium name="Lawrence Berkeley National Laboratory"/>
            <person name="Harder C.B."/>
            <person name="Miyauchi S."/>
            <person name="Viragh M."/>
            <person name="Kuo A."/>
            <person name="Thoen E."/>
            <person name="Andreopoulos B."/>
            <person name="Lu D."/>
            <person name="Skrede I."/>
            <person name="Drula E."/>
            <person name="Henrissat B."/>
            <person name="Morin E."/>
            <person name="Kohler A."/>
            <person name="Barry K."/>
            <person name="LaButti K."/>
            <person name="Morin E."/>
            <person name="Salamov A."/>
            <person name="Lipzen A."/>
            <person name="Mereny Z."/>
            <person name="Hegedus B."/>
            <person name="Baldrian P."/>
            <person name="Stursova M."/>
            <person name="Weitz H."/>
            <person name="Taylor A."/>
            <person name="Grigoriev I.V."/>
            <person name="Nagy L.G."/>
            <person name="Martin F."/>
            <person name="Kauserud H."/>
        </authorList>
    </citation>
    <scope>NUCLEOTIDE SEQUENCE</scope>
    <source>
        <strain evidence="1">CBHHK067</strain>
    </source>
</reference>
<dbReference type="SUPFAM" id="SSF56112">
    <property type="entry name" value="Protein kinase-like (PK-like)"/>
    <property type="match status" value="1"/>
</dbReference>
<sequence>MQLPAQQPYQWYLIDFGSAVFYDPTDPLAFRPFIDGTHRTARRGCPDYQKGGRFDPFAFDVYCWGDWISGLSKKVNLDFLALKQLTKEMTHPEPHMRPSSDLVLKRLTREISDFRALLETGSNLQALKISSLGLSTSSTVVLIWCSFLTVTILEWD</sequence>
<keyword evidence="2" id="KW-1185">Reference proteome</keyword>
<organism evidence="1 2">
    <name type="scientific">Mycena rosella</name>
    <name type="common">Pink bonnet</name>
    <name type="synonym">Agaricus rosellus</name>
    <dbReference type="NCBI Taxonomy" id="1033263"/>
    <lineage>
        <taxon>Eukaryota</taxon>
        <taxon>Fungi</taxon>
        <taxon>Dikarya</taxon>
        <taxon>Basidiomycota</taxon>
        <taxon>Agaricomycotina</taxon>
        <taxon>Agaricomycetes</taxon>
        <taxon>Agaricomycetidae</taxon>
        <taxon>Agaricales</taxon>
        <taxon>Marasmiineae</taxon>
        <taxon>Mycenaceae</taxon>
        <taxon>Mycena</taxon>
    </lineage>
</organism>